<evidence type="ECO:0000313" key="5">
    <source>
        <dbReference type="Proteomes" id="UP000283269"/>
    </source>
</evidence>
<dbReference type="OrthoDB" id="8062037at2759"/>
<evidence type="ECO:0000256" key="2">
    <source>
        <dbReference type="SAM" id="MobiDB-lite"/>
    </source>
</evidence>
<dbReference type="InterPro" id="IPR013083">
    <property type="entry name" value="Znf_RING/FYVE/PHD"/>
</dbReference>
<gene>
    <name evidence="4" type="ORF">CVT25_000242</name>
</gene>
<proteinExistence type="predicted"/>
<dbReference type="STRING" id="93625.A0A409XW85"/>
<evidence type="ECO:0000259" key="3">
    <source>
        <dbReference type="PROSITE" id="PS50089"/>
    </source>
</evidence>
<feature type="compositionally biased region" description="Acidic residues" evidence="2">
    <location>
        <begin position="188"/>
        <end position="211"/>
    </location>
</feature>
<sequence>MDLTAAAAYELVQDALLSPQHRIKAMIASLPTLEKDSDGLDLEEPCPICLMSFSAVFEEHEKESAKGSVGQDKDEEGLEVGGVTKLEGCGHIFCRRDLTEWIRSQHGSCPTCRHTFLDIRPPSESDDESSDGGEYIPNPDDFEDDEEDILLDVDGFTDTDAEDFPVQQMDLDFDEMWEDEYVAIGLAEDVDGDGMTDEEMEDVVEDDEEDRGSEWGLTDGESESMSSEGEVTMDGADAEGNNVALETEVSVSVHGDDEDLDNEQGGGHIAAATDSQEPK</sequence>
<evidence type="ECO:0000256" key="1">
    <source>
        <dbReference type="PROSITE-ProRule" id="PRU00175"/>
    </source>
</evidence>
<dbReference type="InterPro" id="IPR001841">
    <property type="entry name" value="Znf_RING"/>
</dbReference>
<dbReference type="PROSITE" id="PS50089">
    <property type="entry name" value="ZF_RING_2"/>
    <property type="match status" value="1"/>
</dbReference>
<accession>A0A409XW85</accession>
<name>A0A409XW85_PSICY</name>
<dbReference type="InParanoid" id="A0A409XW85"/>
<feature type="region of interest" description="Disordered" evidence="2">
    <location>
        <begin position="120"/>
        <end position="144"/>
    </location>
</feature>
<dbReference type="GO" id="GO:0008270">
    <property type="term" value="F:zinc ion binding"/>
    <property type="evidence" value="ECO:0007669"/>
    <property type="project" value="UniProtKB-KW"/>
</dbReference>
<dbReference type="Gene3D" id="3.30.40.10">
    <property type="entry name" value="Zinc/RING finger domain, C3HC4 (zinc finger)"/>
    <property type="match status" value="1"/>
</dbReference>
<dbReference type="AlphaFoldDB" id="A0A409XW85"/>
<dbReference type="Proteomes" id="UP000283269">
    <property type="component" value="Unassembled WGS sequence"/>
</dbReference>
<feature type="region of interest" description="Disordered" evidence="2">
    <location>
        <begin position="187"/>
        <end position="279"/>
    </location>
</feature>
<evidence type="ECO:0000313" key="4">
    <source>
        <dbReference type="EMBL" id="PPQ95005.1"/>
    </source>
</evidence>
<dbReference type="EMBL" id="NHYD01000156">
    <property type="protein sequence ID" value="PPQ95005.1"/>
    <property type="molecule type" value="Genomic_DNA"/>
</dbReference>
<comment type="caution">
    <text evidence="4">The sequence shown here is derived from an EMBL/GenBank/DDBJ whole genome shotgun (WGS) entry which is preliminary data.</text>
</comment>
<reference evidence="4 5" key="1">
    <citation type="journal article" date="2018" name="Evol. Lett.">
        <title>Horizontal gene cluster transfer increased hallucinogenic mushroom diversity.</title>
        <authorList>
            <person name="Reynolds H.T."/>
            <person name="Vijayakumar V."/>
            <person name="Gluck-Thaler E."/>
            <person name="Korotkin H.B."/>
            <person name="Matheny P.B."/>
            <person name="Slot J.C."/>
        </authorList>
    </citation>
    <scope>NUCLEOTIDE SEQUENCE [LARGE SCALE GENOMIC DNA]</scope>
    <source>
        <strain evidence="4 5">2631</strain>
    </source>
</reference>
<organism evidence="4 5">
    <name type="scientific">Psilocybe cyanescens</name>
    <dbReference type="NCBI Taxonomy" id="93625"/>
    <lineage>
        <taxon>Eukaryota</taxon>
        <taxon>Fungi</taxon>
        <taxon>Dikarya</taxon>
        <taxon>Basidiomycota</taxon>
        <taxon>Agaricomycotina</taxon>
        <taxon>Agaricomycetes</taxon>
        <taxon>Agaricomycetidae</taxon>
        <taxon>Agaricales</taxon>
        <taxon>Agaricineae</taxon>
        <taxon>Strophariaceae</taxon>
        <taxon>Psilocybe</taxon>
    </lineage>
</organism>
<protein>
    <recommendedName>
        <fullName evidence="3">RING-type domain-containing protein</fullName>
    </recommendedName>
</protein>
<keyword evidence="1" id="KW-0862">Zinc</keyword>
<keyword evidence="1" id="KW-0479">Metal-binding</keyword>
<keyword evidence="5" id="KW-1185">Reference proteome</keyword>
<dbReference type="SUPFAM" id="SSF57850">
    <property type="entry name" value="RING/U-box"/>
    <property type="match status" value="1"/>
</dbReference>
<feature type="domain" description="RING-type" evidence="3">
    <location>
        <begin position="46"/>
        <end position="113"/>
    </location>
</feature>
<dbReference type="SMART" id="SM00184">
    <property type="entry name" value="RING"/>
    <property type="match status" value="1"/>
</dbReference>
<keyword evidence="1" id="KW-0863">Zinc-finger</keyword>